<dbReference type="GO" id="GO:1904680">
    <property type="term" value="F:peptide transmembrane transporter activity"/>
    <property type="evidence" value="ECO:0007669"/>
    <property type="project" value="TreeGrafter"/>
</dbReference>
<keyword evidence="3" id="KW-0813">Transport</keyword>
<dbReference type="FunFam" id="3.10.105.10:FF:000001">
    <property type="entry name" value="Oligopeptide ABC transporter, oligopeptide-binding protein"/>
    <property type="match status" value="1"/>
</dbReference>
<evidence type="ECO:0000256" key="3">
    <source>
        <dbReference type="ARBA" id="ARBA00022448"/>
    </source>
</evidence>
<evidence type="ECO:0000313" key="6">
    <source>
        <dbReference type="EMBL" id="PTQ52097.1"/>
    </source>
</evidence>
<dbReference type="PROSITE" id="PS01040">
    <property type="entry name" value="SBP_BACTERIAL_5"/>
    <property type="match status" value="1"/>
</dbReference>
<accession>A0A2T5G7D7</accession>
<dbReference type="CDD" id="cd08504">
    <property type="entry name" value="PBP2_OppA"/>
    <property type="match status" value="1"/>
</dbReference>
<dbReference type="GO" id="GO:0042597">
    <property type="term" value="C:periplasmic space"/>
    <property type="evidence" value="ECO:0007669"/>
    <property type="project" value="UniProtKB-ARBA"/>
</dbReference>
<dbReference type="Gene3D" id="3.40.190.10">
    <property type="entry name" value="Periplasmic binding protein-like II"/>
    <property type="match status" value="1"/>
</dbReference>
<dbReference type="AlphaFoldDB" id="A0A2T5G7D7"/>
<dbReference type="GO" id="GO:0043190">
    <property type="term" value="C:ATP-binding cassette (ABC) transporter complex"/>
    <property type="evidence" value="ECO:0007669"/>
    <property type="project" value="InterPro"/>
</dbReference>
<comment type="caution">
    <text evidence="6">The sequence shown here is derived from an EMBL/GenBank/DDBJ whole genome shotgun (WGS) entry which is preliminary data.</text>
</comment>
<dbReference type="PANTHER" id="PTHR30290">
    <property type="entry name" value="PERIPLASMIC BINDING COMPONENT OF ABC TRANSPORTER"/>
    <property type="match status" value="1"/>
</dbReference>
<evidence type="ECO:0000256" key="2">
    <source>
        <dbReference type="ARBA" id="ARBA00005695"/>
    </source>
</evidence>
<dbReference type="GO" id="GO:0015833">
    <property type="term" value="P:peptide transport"/>
    <property type="evidence" value="ECO:0007669"/>
    <property type="project" value="TreeGrafter"/>
</dbReference>
<feature type="domain" description="Solute-binding protein family 5" evidence="5">
    <location>
        <begin position="91"/>
        <end position="524"/>
    </location>
</feature>
<dbReference type="InterPro" id="IPR039424">
    <property type="entry name" value="SBP_5"/>
</dbReference>
<evidence type="ECO:0000313" key="7">
    <source>
        <dbReference type="Proteomes" id="UP000244016"/>
    </source>
</evidence>
<comment type="subcellular location">
    <subcellularLocation>
        <location evidence="1">Cell membrane</location>
        <topology evidence="1">Lipid-anchor</topology>
    </subcellularLocation>
</comment>
<keyword evidence="4" id="KW-0732">Signal</keyword>
<evidence type="ECO:0000259" key="5">
    <source>
        <dbReference type="Pfam" id="PF00496"/>
    </source>
</evidence>
<gene>
    <name evidence="6" type="ORF">BLITH_1064</name>
</gene>
<evidence type="ECO:0000256" key="1">
    <source>
        <dbReference type="ARBA" id="ARBA00004193"/>
    </source>
</evidence>
<sequence length="611" mass="68651">MPESETLGGVWMHGRALRGAALLMALLFAAAAVLGGCGGKSQAPASEEQVLRLMIGDEPPDMVAQTTTDTYSIMLLSAVQEGLVRLGPDGKPVPGMAEKWDVSSDGKTYTFHLRKDAKWSNGDPVTAKDFLAGWKLVLDPHTAAEYANLITDYVVGAEDYYKYQKYLMLKEQAEKSPADYQTAHGDKTPAEVVYGEKMDAVPEVTFDAVALKAKDDYTIEITLKEPIPYFFDLLAFPTYFPLNEKFYAANKDKYGSDPQYLLYNGPFVLSEWAHGSKVVLAKNPNYWDKDTVKLDKITFDVVKDTNTAVNLYLTGKVDRTGLASEQVPKYKDRPDYHTFAQYVTFYLQFNTQKKPFDNVKVRKALAYAIDRKAFIQTVLQTDSVPAFGLVPETEPAWAGADTTFRDWSKKMFGGPLFQDVGENPALKEEAKKLLEEGLRESGFDPANFTFEYLTDDSDVARKSAEFFKSMWKENLGIDVEIKTVIFKERLNRMKTGDFTVVLAGWGADYDDPETWFGLFETGNPFNYGKYSNPAYDEALKMARTAGTDLTKRTNAYAEAEKILVQDDMGIAPIYYRVISYLQQPYVKNLIQRASGPDLEFKWAYIDTAAKK</sequence>
<evidence type="ECO:0000256" key="4">
    <source>
        <dbReference type="ARBA" id="ARBA00022729"/>
    </source>
</evidence>
<reference evidence="6 7" key="1">
    <citation type="submission" date="2017-08" db="EMBL/GenBank/DDBJ databases">
        <title>Burning lignite coal seam in the remote Altai Mountains harbors a hydrogen-driven thermophilic microbial community.</title>
        <authorList>
            <person name="Kadnikov V.V."/>
            <person name="Mardanov A.V."/>
            <person name="Ivasenko D."/>
            <person name="Beletsky A.V."/>
            <person name="Karnachuk O.V."/>
            <person name="Ravin N.V."/>
        </authorList>
    </citation>
    <scope>NUCLEOTIDE SEQUENCE [LARGE SCALE GENOMIC DNA]</scope>
    <source>
        <strain evidence="6">AL31</strain>
    </source>
</reference>
<dbReference type="Proteomes" id="UP000244016">
    <property type="component" value="Unassembled WGS sequence"/>
</dbReference>
<dbReference type="Gene3D" id="3.10.105.10">
    <property type="entry name" value="Dipeptide-binding Protein, Domain 3"/>
    <property type="match status" value="1"/>
</dbReference>
<protein>
    <submittedName>
        <fullName evidence="6">Oligopeptide ABC transporter, periplasmic oligopeptide-binding protein OppA</fullName>
    </submittedName>
</protein>
<dbReference type="SUPFAM" id="SSF53850">
    <property type="entry name" value="Periplasmic binding protein-like II"/>
    <property type="match status" value="1"/>
</dbReference>
<dbReference type="InterPro" id="IPR023765">
    <property type="entry name" value="SBP_5_CS"/>
</dbReference>
<name>A0A2T5G7D7_9BACL</name>
<dbReference type="EMBL" id="PEBW01000003">
    <property type="protein sequence ID" value="PTQ52097.1"/>
    <property type="molecule type" value="Genomic_DNA"/>
</dbReference>
<dbReference type="Gene3D" id="3.90.76.10">
    <property type="entry name" value="Dipeptide-binding Protein, Domain 1"/>
    <property type="match status" value="1"/>
</dbReference>
<comment type="similarity">
    <text evidence="2">Belongs to the bacterial solute-binding protein 5 family.</text>
</comment>
<dbReference type="PIRSF" id="PIRSF002741">
    <property type="entry name" value="MppA"/>
    <property type="match status" value="1"/>
</dbReference>
<proteinExistence type="inferred from homology"/>
<dbReference type="PANTHER" id="PTHR30290:SF10">
    <property type="entry name" value="PERIPLASMIC OLIGOPEPTIDE-BINDING PROTEIN-RELATED"/>
    <property type="match status" value="1"/>
</dbReference>
<organism evidence="6 7">
    <name type="scientific">Brockia lithotrophica</name>
    <dbReference type="NCBI Taxonomy" id="933949"/>
    <lineage>
        <taxon>Bacteria</taxon>
        <taxon>Bacillati</taxon>
        <taxon>Bacillota</taxon>
        <taxon>Bacilli</taxon>
        <taxon>Bacillales</taxon>
        <taxon>Bacillales Family X. Incertae Sedis</taxon>
        <taxon>Brockia</taxon>
    </lineage>
</organism>
<dbReference type="InterPro" id="IPR000914">
    <property type="entry name" value="SBP_5_dom"/>
</dbReference>
<dbReference type="Pfam" id="PF00496">
    <property type="entry name" value="SBP_bac_5"/>
    <property type="match status" value="1"/>
</dbReference>
<dbReference type="InterPro" id="IPR030678">
    <property type="entry name" value="Peptide/Ni-bd"/>
</dbReference>